<dbReference type="Proteomes" id="UP000194236">
    <property type="component" value="Unassembled WGS sequence"/>
</dbReference>
<gene>
    <name evidence="2" type="ORF">BLA29_009090</name>
</gene>
<feature type="compositionally biased region" description="Low complexity" evidence="1">
    <location>
        <begin position="19"/>
        <end position="31"/>
    </location>
</feature>
<dbReference type="EMBL" id="MUJZ01004688">
    <property type="protein sequence ID" value="OTF83192.1"/>
    <property type="molecule type" value="Genomic_DNA"/>
</dbReference>
<comment type="caution">
    <text evidence="2">The sequence shown here is derived from an EMBL/GenBank/DDBJ whole genome shotgun (WGS) entry which is preliminary data.</text>
</comment>
<reference evidence="2 3" key="1">
    <citation type="submission" date="2017-03" db="EMBL/GenBank/DDBJ databases">
        <title>Genome Survey of Euroglyphus maynei.</title>
        <authorList>
            <person name="Arlian L.G."/>
            <person name="Morgan M.S."/>
            <person name="Rider S.D."/>
        </authorList>
    </citation>
    <scope>NUCLEOTIDE SEQUENCE [LARGE SCALE GENOMIC DNA]</scope>
    <source>
        <strain evidence="2">Arlian Lab</strain>
        <tissue evidence="2">Whole body</tissue>
    </source>
</reference>
<accession>A0A1Y3BQX7</accession>
<feature type="non-terminal residue" evidence="2">
    <location>
        <position position="294"/>
    </location>
</feature>
<dbReference type="PANTHER" id="PTHR46711:SF1">
    <property type="entry name" value="HISTONE-LYSINE N-METHYLTRANSFERASE SETD2"/>
    <property type="match status" value="1"/>
</dbReference>
<dbReference type="GO" id="GO:0010468">
    <property type="term" value="P:regulation of gene expression"/>
    <property type="evidence" value="ECO:0007669"/>
    <property type="project" value="TreeGrafter"/>
</dbReference>
<feature type="compositionally biased region" description="Polar residues" evidence="1">
    <location>
        <begin position="154"/>
        <end position="164"/>
    </location>
</feature>
<feature type="region of interest" description="Disordered" evidence="1">
    <location>
        <begin position="1"/>
        <end position="32"/>
    </location>
</feature>
<dbReference type="InterPro" id="IPR042294">
    <property type="entry name" value="SETD2_animal"/>
</dbReference>
<dbReference type="GO" id="GO:0005694">
    <property type="term" value="C:chromosome"/>
    <property type="evidence" value="ECO:0007669"/>
    <property type="project" value="TreeGrafter"/>
</dbReference>
<dbReference type="GO" id="GO:0046975">
    <property type="term" value="F:histone H3K36 methyltransferase activity"/>
    <property type="evidence" value="ECO:0007669"/>
    <property type="project" value="InterPro"/>
</dbReference>
<keyword evidence="3" id="KW-1185">Reference proteome</keyword>
<feature type="non-terminal residue" evidence="2">
    <location>
        <position position="1"/>
    </location>
</feature>
<feature type="compositionally biased region" description="Low complexity" evidence="1">
    <location>
        <begin position="142"/>
        <end position="153"/>
    </location>
</feature>
<feature type="compositionally biased region" description="Basic and acidic residues" evidence="1">
    <location>
        <begin position="62"/>
        <end position="82"/>
    </location>
</feature>
<feature type="compositionally biased region" description="Polar residues" evidence="1">
    <location>
        <begin position="124"/>
        <end position="141"/>
    </location>
</feature>
<dbReference type="GO" id="GO:0005634">
    <property type="term" value="C:nucleus"/>
    <property type="evidence" value="ECO:0007669"/>
    <property type="project" value="TreeGrafter"/>
</dbReference>
<evidence type="ECO:0000313" key="3">
    <source>
        <dbReference type="Proteomes" id="UP000194236"/>
    </source>
</evidence>
<evidence type="ECO:0000256" key="1">
    <source>
        <dbReference type="SAM" id="MobiDB-lite"/>
    </source>
</evidence>
<dbReference type="PANTHER" id="PTHR46711">
    <property type="entry name" value="HISTONE-LYSINE N-METHYLTRANSFERASE SETD2"/>
    <property type="match status" value="1"/>
</dbReference>
<dbReference type="AlphaFoldDB" id="A0A1Y3BQX7"/>
<name>A0A1Y3BQX7_EURMA</name>
<feature type="region of interest" description="Disordered" evidence="1">
    <location>
        <begin position="62"/>
        <end position="108"/>
    </location>
</feature>
<proteinExistence type="predicted"/>
<organism evidence="2 3">
    <name type="scientific">Euroglyphus maynei</name>
    <name type="common">Mayne's house dust mite</name>
    <dbReference type="NCBI Taxonomy" id="6958"/>
    <lineage>
        <taxon>Eukaryota</taxon>
        <taxon>Metazoa</taxon>
        <taxon>Ecdysozoa</taxon>
        <taxon>Arthropoda</taxon>
        <taxon>Chelicerata</taxon>
        <taxon>Arachnida</taxon>
        <taxon>Acari</taxon>
        <taxon>Acariformes</taxon>
        <taxon>Sarcoptiformes</taxon>
        <taxon>Astigmata</taxon>
        <taxon>Psoroptidia</taxon>
        <taxon>Analgoidea</taxon>
        <taxon>Pyroglyphidae</taxon>
        <taxon>Pyroglyphinae</taxon>
        <taxon>Euroglyphus</taxon>
    </lineage>
</organism>
<evidence type="ECO:0000313" key="2">
    <source>
        <dbReference type="EMBL" id="OTF83192.1"/>
    </source>
</evidence>
<protein>
    <submittedName>
        <fullName evidence="2">Uncharacterized protein</fullName>
    </submittedName>
</protein>
<feature type="region of interest" description="Disordered" evidence="1">
    <location>
        <begin position="124"/>
        <end position="169"/>
    </location>
</feature>
<sequence length="294" mass="33397">TDLSKLSGKIVIKSKTKSSDTTNSTTNPSKSAVTIGFLAQKLLNHWKDLKEGFRIPRLDRQKRHDDEAEADRRSKEEEERRSKGLPFINHDKRSFDDDNQESDGYNTIAGILGNKRRCLKNLTNRRSSMRPQQQQHRSLYGSNNNSSATSSFNQTPNQGSTSPKLTKEEHRKRFEYTMVQNDYTDALNKYHEQLRMYKEVLQNSVSNTAAAASSNGGAKDLVSATAVNPMIGFNEFYQKYLTTFAANNPLLMATNLPFTNNEANLHNILQLSGTFDHLQQQQQPITYLDDSIQQ</sequence>